<organism evidence="2 3">
    <name type="scientific">Faecalibacterium prausnitzii</name>
    <dbReference type="NCBI Taxonomy" id="853"/>
    <lineage>
        <taxon>Bacteria</taxon>
        <taxon>Bacillati</taxon>
        <taxon>Bacillota</taxon>
        <taxon>Clostridia</taxon>
        <taxon>Eubacteriales</taxon>
        <taxon>Oscillospiraceae</taxon>
        <taxon>Faecalibacterium</taxon>
    </lineage>
</organism>
<dbReference type="Proteomes" id="UP000095649">
    <property type="component" value="Unassembled WGS sequence"/>
</dbReference>
<protein>
    <submittedName>
        <fullName evidence="2">Uncharacterized protein</fullName>
    </submittedName>
</protein>
<keyword evidence="1" id="KW-1133">Transmembrane helix</keyword>
<keyword evidence="1" id="KW-0472">Membrane</keyword>
<name>A0A173TNJ0_9FIRM</name>
<dbReference type="RefSeq" id="WP_172679798.1">
    <property type="nucleotide sequence ID" value="NZ_CYXN01000011.1"/>
</dbReference>
<evidence type="ECO:0000313" key="2">
    <source>
        <dbReference type="EMBL" id="CUN02778.1"/>
    </source>
</evidence>
<keyword evidence="1" id="KW-0812">Transmembrane</keyword>
<dbReference type="EMBL" id="CYXN01000011">
    <property type="protein sequence ID" value="CUN02778.1"/>
    <property type="molecule type" value="Genomic_DNA"/>
</dbReference>
<evidence type="ECO:0000313" key="3">
    <source>
        <dbReference type="Proteomes" id="UP000095649"/>
    </source>
</evidence>
<dbReference type="AlphaFoldDB" id="A0A173TNJ0"/>
<sequence>MKKYKLFYLGGLLFFLVAALNLVTGENHSTAVVWLCLGSAFLCLGYSQQKK</sequence>
<evidence type="ECO:0000256" key="1">
    <source>
        <dbReference type="SAM" id="Phobius"/>
    </source>
</evidence>
<accession>A0A173TNJ0</accession>
<reference evidence="2 3" key="1">
    <citation type="submission" date="2015-09" db="EMBL/GenBank/DDBJ databases">
        <authorList>
            <consortium name="Pathogen Informatics"/>
        </authorList>
    </citation>
    <scope>NUCLEOTIDE SEQUENCE [LARGE SCALE GENOMIC DNA]</scope>
    <source>
        <strain evidence="2 3">2789STDY5834970</strain>
    </source>
</reference>
<feature type="transmembrane region" description="Helical" evidence="1">
    <location>
        <begin position="31"/>
        <end position="47"/>
    </location>
</feature>
<proteinExistence type="predicted"/>
<gene>
    <name evidence="2" type="ORF">ERS852582_01605</name>
</gene>